<proteinExistence type="predicted"/>
<comment type="caution">
    <text evidence="1">The sequence shown here is derived from an EMBL/GenBank/DDBJ whole genome shotgun (WGS) entry which is preliminary data.</text>
</comment>
<gene>
    <name evidence="1" type="ORF">K9V48_07140</name>
</gene>
<sequence length="98" mass="11510">MHNRIENIKNKLPEDHKDIAVLARHIFEAFDKLLEGHRMLVGTSSTAKIKPNPVEERTFFETINEMKNIILTELEKTTDDIEHIGDKHWEKNYKDGIE</sequence>
<dbReference type="Proteomes" id="UP001165287">
    <property type="component" value="Unassembled WGS sequence"/>
</dbReference>
<protein>
    <submittedName>
        <fullName evidence="1">Uncharacterized protein</fullName>
    </submittedName>
</protein>
<dbReference type="EMBL" id="JAIQUM010000010">
    <property type="protein sequence ID" value="MBZ5750021.1"/>
    <property type="molecule type" value="Genomic_DNA"/>
</dbReference>
<evidence type="ECO:0000313" key="2">
    <source>
        <dbReference type="Proteomes" id="UP001165287"/>
    </source>
</evidence>
<dbReference type="RefSeq" id="WP_224138015.1">
    <property type="nucleotide sequence ID" value="NZ_JAIQUM010000010.1"/>
</dbReference>
<name>A0ABS7UNY5_9BACI</name>
<keyword evidence="2" id="KW-1185">Reference proteome</keyword>
<accession>A0ABS7UNY5</accession>
<organism evidence="1 2">
    <name type="scientific">Metabacillus rhizolycopersici</name>
    <dbReference type="NCBI Taxonomy" id="2875709"/>
    <lineage>
        <taxon>Bacteria</taxon>
        <taxon>Bacillati</taxon>
        <taxon>Bacillota</taxon>
        <taxon>Bacilli</taxon>
        <taxon>Bacillales</taxon>
        <taxon>Bacillaceae</taxon>
        <taxon>Metabacillus</taxon>
    </lineage>
</organism>
<evidence type="ECO:0000313" key="1">
    <source>
        <dbReference type="EMBL" id="MBZ5750021.1"/>
    </source>
</evidence>
<reference evidence="1" key="1">
    <citation type="submission" date="2024-05" db="EMBL/GenBank/DDBJ databases">
        <title>Metabacillus sp. nov., isolated from the rhizosphere soil of tomato plants.</title>
        <authorList>
            <person name="Ma R."/>
        </authorList>
    </citation>
    <scope>NUCLEOTIDE SEQUENCE</scope>
    <source>
        <strain evidence="1">DBTR6</strain>
    </source>
</reference>